<dbReference type="GO" id="GO:0030272">
    <property type="term" value="F:5-formyltetrahydrofolate cyclo-ligase activity"/>
    <property type="evidence" value="ECO:0007669"/>
    <property type="project" value="UniProtKB-EC"/>
</dbReference>
<dbReference type="NCBIfam" id="TIGR02727">
    <property type="entry name" value="MTHFS_bact"/>
    <property type="match status" value="1"/>
</dbReference>
<dbReference type="Proteomes" id="UP000180235">
    <property type="component" value="Chromosome"/>
</dbReference>
<keyword evidence="5" id="KW-0479">Metal-binding</keyword>
<dbReference type="RefSeq" id="WP_084111799.1">
    <property type="nucleotide sequence ID" value="NZ_CP017675.1"/>
</dbReference>
<dbReference type="PANTHER" id="PTHR23407:SF1">
    <property type="entry name" value="5-FORMYLTETRAHYDROFOLATE CYCLO-LIGASE"/>
    <property type="match status" value="1"/>
</dbReference>
<dbReference type="InterPro" id="IPR037171">
    <property type="entry name" value="NagB/RpiA_transferase-like"/>
</dbReference>
<dbReference type="STRING" id="1188229.GlitD10_2647"/>
<dbReference type="Gene3D" id="3.40.50.10420">
    <property type="entry name" value="NagB/RpiA/CoA transferase-like"/>
    <property type="match status" value="1"/>
</dbReference>
<dbReference type="KEGG" id="glt:GlitD10_2647"/>
<evidence type="ECO:0000256" key="1">
    <source>
        <dbReference type="ARBA" id="ARBA00010638"/>
    </source>
</evidence>
<dbReference type="InterPro" id="IPR002698">
    <property type="entry name" value="FTHF_cligase"/>
</dbReference>
<dbReference type="SUPFAM" id="SSF100950">
    <property type="entry name" value="NagB/RpiA/CoA transferase-like"/>
    <property type="match status" value="1"/>
</dbReference>
<evidence type="ECO:0000256" key="2">
    <source>
        <dbReference type="ARBA" id="ARBA00022741"/>
    </source>
</evidence>
<keyword evidence="5" id="KW-0460">Magnesium</keyword>
<keyword evidence="2 5" id="KW-0547">Nucleotide-binding</keyword>
<dbReference type="GO" id="GO:0005524">
    <property type="term" value="F:ATP binding"/>
    <property type="evidence" value="ECO:0007669"/>
    <property type="project" value="UniProtKB-KW"/>
</dbReference>
<dbReference type="GO" id="GO:0035999">
    <property type="term" value="P:tetrahydrofolate interconversion"/>
    <property type="evidence" value="ECO:0007669"/>
    <property type="project" value="TreeGrafter"/>
</dbReference>
<evidence type="ECO:0000256" key="3">
    <source>
        <dbReference type="ARBA" id="ARBA00022840"/>
    </source>
</evidence>
<keyword evidence="7" id="KW-1185">Reference proteome</keyword>
<dbReference type="PANTHER" id="PTHR23407">
    <property type="entry name" value="ATPASE INHIBITOR/5-FORMYLTETRAHYDROFOLATE CYCLO-LIGASE"/>
    <property type="match status" value="1"/>
</dbReference>
<feature type="binding site" evidence="4">
    <location>
        <position position="33"/>
    </location>
    <ligand>
        <name>substrate</name>
    </ligand>
</feature>
<dbReference type="InterPro" id="IPR024185">
    <property type="entry name" value="FTHF_cligase-like_sf"/>
</dbReference>
<organism evidence="6 7">
    <name type="scientific">Gloeomargarita lithophora Alchichica-D10</name>
    <dbReference type="NCBI Taxonomy" id="1188229"/>
    <lineage>
        <taxon>Bacteria</taxon>
        <taxon>Bacillati</taxon>
        <taxon>Cyanobacteriota</taxon>
        <taxon>Cyanophyceae</taxon>
        <taxon>Gloeomargaritales</taxon>
        <taxon>Gloeomargaritaceae</taxon>
        <taxon>Gloeomargarita</taxon>
    </lineage>
</organism>
<comment type="similarity">
    <text evidence="1 5">Belongs to the 5-formyltetrahydrofolate cyclo-ligase family.</text>
</comment>
<dbReference type="Pfam" id="PF01812">
    <property type="entry name" value="5-FTHF_cyc-lig"/>
    <property type="match status" value="1"/>
</dbReference>
<keyword evidence="6" id="KW-0436">Ligase</keyword>
<protein>
    <recommendedName>
        <fullName evidence="5">5-formyltetrahydrofolate cyclo-ligase</fullName>
        <ecNumber evidence="5">6.3.3.2</ecNumber>
    </recommendedName>
</protein>
<dbReference type="AlphaFoldDB" id="A0A1J0AGD7"/>
<dbReference type="EC" id="6.3.3.2" evidence="5"/>
<sequence>MLPAQHQQFSGQISQHLTQHPWWASAPQVFTYVSIQGEPDLEPLRAQYPEKIWGLPRRRGQALTWHRWQVGTPLTQGTLPEPLPDALVLTPQPGDLLLMPALAYDQRGYRLGYGAGYFDRLLAQPEWQAVYRVGIIFQEFLLPVLPREPWDQAVQAVCTEQGWWTITPPG</sequence>
<dbReference type="GO" id="GO:0046872">
    <property type="term" value="F:metal ion binding"/>
    <property type="evidence" value="ECO:0007669"/>
    <property type="project" value="UniProtKB-KW"/>
</dbReference>
<dbReference type="GO" id="GO:0009396">
    <property type="term" value="P:folic acid-containing compound biosynthetic process"/>
    <property type="evidence" value="ECO:0007669"/>
    <property type="project" value="TreeGrafter"/>
</dbReference>
<accession>A0A1J0AGD7</accession>
<comment type="catalytic activity">
    <reaction evidence="5">
        <text>(6S)-5-formyl-5,6,7,8-tetrahydrofolate + ATP = (6R)-5,10-methenyltetrahydrofolate + ADP + phosphate</text>
        <dbReference type="Rhea" id="RHEA:10488"/>
        <dbReference type="ChEBI" id="CHEBI:30616"/>
        <dbReference type="ChEBI" id="CHEBI:43474"/>
        <dbReference type="ChEBI" id="CHEBI:57455"/>
        <dbReference type="ChEBI" id="CHEBI:57457"/>
        <dbReference type="ChEBI" id="CHEBI:456216"/>
        <dbReference type="EC" id="6.3.3.2"/>
    </reaction>
</comment>
<evidence type="ECO:0000256" key="4">
    <source>
        <dbReference type="PIRSR" id="PIRSR006806-1"/>
    </source>
</evidence>
<proteinExistence type="inferred from homology"/>
<feature type="binding site" evidence="4">
    <location>
        <position position="38"/>
    </location>
    <ligand>
        <name>substrate</name>
    </ligand>
</feature>
<evidence type="ECO:0000256" key="5">
    <source>
        <dbReference type="RuleBase" id="RU361279"/>
    </source>
</evidence>
<evidence type="ECO:0000313" key="7">
    <source>
        <dbReference type="Proteomes" id="UP000180235"/>
    </source>
</evidence>
<keyword evidence="3 5" id="KW-0067">ATP-binding</keyword>
<comment type="cofactor">
    <cofactor evidence="5">
        <name>Mg(2+)</name>
        <dbReference type="ChEBI" id="CHEBI:18420"/>
    </cofactor>
</comment>
<evidence type="ECO:0000313" key="6">
    <source>
        <dbReference type="EMBL" id="APB34989.1"/>
    </source>
</evidence>
<name>A0A1J0AGD7_9CYAN</name>
<gene>
    <name evidence="6" type="ORF">GlitD10_2647</name>
</gene>
<reference evidence="6 7" key="1">
    <citation type="submission" date="2016-10" db="EMBL/GenBank/DDBJ databases">
        <title>Description of Gloeomargarita lithophora gen. nov., sp. nov., a thylakoid-bearing basal-branching cyanobacterium with intracellular carbonates, and proposal for Gloeomargaritales ord. nov.</title>
        <authorList>
            <person name="Moreira D."/>
            <person name="Tavera R."/>
            <person name="Benzerara K."/>
            <person name="Skouri-Panet F."/>
            <person name="Couradeau E."/>
            <person name="Gerard E."/>
            <person name="Loussert C."/>
            <person name="Novelo E."/>
            <person name="Zivanovic Y."/>
            <person name="Lopez-Garcia P."/>
        </authorList>
    </citation>
    <scope>NUCLEOTIDE SEQUENCE [LARGE SCALE GENOMIC DNA]</scope>
    <source>
        <strain evidence="6 7">D10</strain>
    </source>
</reference>
<dbReference type="PIRSF" id="PIRSF006806">
    <property type="entry name" value="FTHF_cligase"/>
    <property type="match status" value="1"/>
</dbReference>
<dbReference type="EMBL" id="CP017675">
    <property type="protein sequence ID" value="APB34989.1"/>
    <property type="molecule type" value="Genomic_DNA"/>
</dbReference>